<keyword evidence="3" id="KW-1185">Reference proteome</keyword>
<feature type="region of interest" description="Disordered" evidence="1">
    <location>
        <begin position="61"/>
        <end position="120"/>
    </location>
</feature>
<proteinExistence type="predicted"/>
<protein>
    <submittedName>
        <fullName evidence="2">Uncharacterized protein</fullName>
    </submittedName>
</protein>
<sequence>MYDRKTLTLAGELKRALRSEFPAAGRLSFADPDFMEVLLDYAGRSRSSMVQAAAMTLRGHLNAPAASPRPAADADADTTQEGGSAAEPGETPDAPGTTDVAEPEKKKGRRVYRGKVIDDD</sequence>
<dbReference type="Proteomes" id="UP000189177">
    <property type="component" value="Unassembled WGS sequence"/>
</dbReference>
<evidence type="ECO:0000256" key="1">
    <source>
        <dbReference type="SAM" id="MobiDB-lite"/>
    </source>
</evidence>
<gene>
    <name evidence="2" type="ORF">B1A74_09120</name>
</gene>
<evidence type="ECO:0000313" key="3">
    <source>
        <dbReference type="Proteomes" id="UP000189177"/>
    </source>
</evidence>
<evidence type="ECO:0000313" key="2">
    <source>
        <dbReference type="EMBL" id="OOC09842.1"/>
    </source>
</evidence>
<organism evidence="2 3">
    <name type="scientific">Thioalkalivibrio halophilus</name>
    <dbReference type="NCBI Taxonomy" id="252474"/>
    <lineage>
        <taxon>Bacteria</taxon>
        <taxon>Pseudomonadati</taxon>
        <taxon>Pseudomonadota</taxon>
        <taxon>Gammaproteobacteria</taxon>
        <taxon>Chromatiales</taxon>
        <taxon>Ectothiorhodospiraceae</taxon>
        <taxon>Thioalkalivibrio</taxon>
    </lineage>
</organism>
<dbReference type="AlphaFoldDB" id="A0A1V2ZXK8"/>
<feature type="compositionally biased region" description="Low complexity" evidence="1">
    <location>
        <begin position="63"/>
        <end position="73"/>
    </location>
</feature>
<dbReference type="STRING" id="252474.B1A74_09120"/>
<reference evidence="2 3" key="1">
    <citation type="submission" date="2017-02" db="EMBL/GenBank/DDBJ databases">
        <title>Genomic diversity within the haloalkaliphilic genus Thioalkalivibrio.</title>
        <authorList>
            <person name="Ahn A.-C."/>
            <person name="Meier-Kolthoff J."/>
            <person name="Overmars L."/>
            <person name="Richter M."/>
            <person name="Woyke T."/>
            <person name="Sorokin D.Y."/>
            <person name="Muyzer G."/>
        </authorList>
    </citation>
    <scope>NUCLEOTIDE SEQUENCE [LARGE SCALE GENOMIC DNA]</scope>
    <source>
        <strain evidence="2 3">HL17</strain>
    </source>
</reference>
<name>A0A1V2ZXK8_9GAMM</name>
<comment type="caution">
    <text evidence="2">The sequence shown here is derived from an EMBL/GenBank/DDBJ whole genome shotgun (WGS) entry which is preliminary data.</text>
</comment>
<dbReference type="EMBL" id="MUZR01000035">
    <property type="protein sequence ID" value="OOC09842.1"/>
    <property type="molecule type" value="Genomic_DNA"/>
</dbReference>
<accession>A0A1V2ZXK8</accession>